<dbReference type="RefSeq" id="WP_026609245.1">
    <property type="nucleotide sequence ID" value="NZ_OX458333.1"/>
</dbReference>
<dbReference type="InterPro" id="IPR014408">
    <property type="entry name" value="dGMP_Pdiesterase_EAL/HD-GYP"/>
</dbReference>
<dbReference type="SUPFAM" id="SSF109604">
    <property type="entry name" value="HD-domain/PDEase-like"/>
    <property type="match status" value="1"/>
</dbReference>
<accession>A0ABM9I5X0</accession>
<protein>
    <submittedName>
        <fullName evidence="2">C-di-GMP phosphodiesterase</fullName>
        <ecNumber evidence="2">3.1.4.52</ecNumber>
    </submittedName>
</protein>
<proteinExistence type="predicted"/>
<dbReference type="InterPro" id="IPR035919">
    <property type="entry name" value="EAL_sf"/>
</dbReference>
<dbReference type="PIRSF" id="PIRSF003180">
    <property type="entry name" value="DiGMPpdiest_YuxH"/>
    <property type="match status" value="1"/>
</dbReference>
<evidence type="ECO:0000313" key="3">
    <source>
        <dbReference type="Proteomes" id="UP001162030"/>
    </source>
</evidence>
<dbReference type="PANTHER" id="PTHR33525:SF4">
    <property type="entry name" value="CYCLIC DI-GMP PHOSPHODIESTERASE CDGJ"/>
    <property type="match status" value="1"/>
</dbReference>
<evidence type="ECO:0000259" key="1">
    <source>
        <dbReference type="PROSITE" id="PS51833"/>
    </source>
</evidence>
<feature type="domain" description="HDOD" evidence="1">
    <location>
        <begin position="198"/>
        <end position="383"/>
    </location>
</feature>
<dbReference type="Pfam" id="PF08668">
    <property type="entry name" value="HDOD"/>
    <property type="match status" value="1"/>
</dbReference>
<dbReference type="Gene3D" id="1.10.3210.10">
    <property type="entry name" value="Hypothetical protein af1432"/>
    <property type="match status" value="1"/>
</dbReference>
<dbReference type="InterPro" id="IPR052340">
    <property type="entry name" value="RNase_Y/CdgJ"/>
</dbReference>
<keyword evidence="3" id="KW-1185">Reference proteome</keyword>
<dbReference type="InterPro" id="IPR013976">
    <property type="entry name" value="HDOD"/>
</dbReference>
<keyword evidence="2" id="KW-0378">Hydrolase</keyword>
<name>A0ABM9I5X0_9GAMM</name>
<dbReference type="Proteomes" id="UP001162030">
    <property type="component" value="Chromosome"/>
</dbReference>
<dbReference type="PANTHER" id="PTHR33525">
    <property type="match status" value="1"/>
</dbReference>
<reference evidence="2 3" key="1">
    <citation type="submission" date="2023-03" db="EMBL/GenBank/DDBJ databases">
        <authorList>
            <person name="Pearce D."/>
        </authorList>
    </citation>
    <scope>NUCLEOTIDE SEQUENCE [LARGE SCALE GENOMIC DNA]</scope>
    <source>
        <strain evidence="2">Msz</strain>
    </source>
</reference>
<evidence type="ECO:0000313" key="2">
    <source>
        <dbReference type="EMBL" id="CAI8912252.1"/>
    </source>
</evidence>
<dbReference type="EC" id="3.1.4.52" evidence="2"/>
<dbReference type="GO" id="GO:0071111">
    <property type="term" value="F:cyclic-guanylate-specific phosphodiesterase activity"/>
    <property type="evidence" value="ECO:0007669"/>
    <property type="project" value="UniProtKB-EC"/>
</dbReference>
<dbReference type="Gene3D" id="3.20.20.450">
    <property type="entry name" value="EAL domain"/>
    <property type="match status" value="1"/>
</dbReference>
<dbReference type="SUPFAM" id="SSF141868">
    <property type="entry name" value="EAL domain-like"/>
    <property type="match status" value="1"/>
</dbReference>
<dbReference type="EMBL" id="OX458333">
    <property type="protein sequence ID" value="CAI8912252.1"/>
    <property type="molecule type" value="Genomic_DNA"/>
</dbReference>
<dbReference type="PROSITE" id="PS51833">
    <property type="entry name" value="HDOD"/>
    <property type="match status" value="1"/>
</dbReference>
<organism evidence="2 3">
    <name type="scientific">Methylocaldum szegediense</name>
    <dbReference type="NCBI Taxonomy" id="73780"/>
    <lineage>
        <taxon>Bacteria</taxon>
        <taxon>Pseudomonadati</taxon>
        <taxon>Pseudomonadota</taxon>
        <taxon>Gammaproteobacteria</taxon>
        <taxon>Methylococcales</taxon>
        <taxon>Methylococcaceae</taxon>
        <taxon>Methylocaldum</taxon>
    </lineage>
</organism>
<gene>
    <name evidence="2" type="ORF">MSZNOR_3666</name>
</gene>
<sequence length="401" mass="44617">MFDGLIGRVPIYTGTFDVFGYELSVCSGEALSTGTKDSEDQWAETVRQAGQTVDLKDLVGDGRAMLRVPFAFLSVCERLAWPKSQMVVAVSGDVLNDNTAQQAVARLAEEGFTIALHNPSCDLAELRHTAGFASICSLDARRLNDFKARWTANPGRALRLLVRDVETPDQYDRFCKLGFDYYEGVFFERPRPIHSSDIPGNRLAVLELLGRLHDPNAEIADAEAIITRDLTLSYKLLRLVNSAFFGVTKRVDSIRRAVTFLGLQRVKNWASVILVNSVDYRPRELLITAMVRARACELLAEQLKRPDTERYYIAGLFSLLDAIMDVPIGNILRHLNLDDSINEALLRGSGPIGEILRAVIAFERAESGQIHGCGFEPGVPARVYLESIRWATSARRILETA</sequence>